<dbReference type="EMBL" id="AOLS01000124">
    <property type="protein sequence ID" value="EMA09623.1"/>
    <property type="molecule type" value="Genomic_DNA"/>
</dbReference>
<keyword evidence="3" id="KW-1185">Reference proteome</keyword>
<protein>
    <submittedName>
        <fullName evidence="2">Uncharacterized protein</fullName>
    </submittedName>
</protein>
<gene>
    <name evidence="2" type="ORF">C435_21235</name>
</gene>
<feature type="compositionally biased region" description="Basic and acidic residues" evidence="1">
    <location>
        <begin position="11"/>
        <end position="21"/>
    </location>
</feature>
<evidence type="ECO:0000313" key="3">
    <source>
        <dbReference type="Proteomes" id="UP000011687"/>
    </source>
</evidence>
<dbReference type="Proteomes" id="UP000011687">
    <property type="component" value="Unassembled WGS sequence"/>
</dbReference>
<evidence type="ECO:0000256" key="1">
    <source>
        <dbReference type="SAM" id="MobiDB-lite"/>
    </source>
</evidence>
<dbReference type="SUPFAM" id="SSF46785">
    <property type="entry name" value="Winged helix' DNA-binding domain"/>
    <property type="match status" value="1"/>
</dbReference>
<dbReference type="RefSeq" id="WP_007190730.1">
    <property type="nucleotide sequence ID" value="NZ_AOLS01000124.1"/>
</dbReference>
<comment type="caution">
    <text evidence="2">The sequence shown here is derived from an EMBL/GenBank/DDBJ whole genome shotgun (WGS) entry which is preliminary data.</text>
</comment>
<accession>M0JMQ7</accession>
<name>M0JMQ7_9EURY</name>
<dbReference type="AlphaFoldDB" id="M0JMQ7"/>
<dbReference type="Pfam" id="PF25212">
    <property type="entry name" value="HVO_A0114"/>
    <property type="match status" value="1"/>
</dbReference>
<organism evidence="2 3">
    <name type="scientific">Haloarcula marismortui ATCC 33799</name>
    <dbReference type="NCBI Taxonomy" id="662475"/>
    <lineage>
        <taxon>Archaea</taxon>
        <taxon>Methanobacteriati</taxon>
        <taxon>Methanobacteriota</taxon>
        <taxon>Stenosarchaea group</taxon>
        <taxon>Halobacteria</taxon>
        <taxon>Halobacteriales</taxon>
        <taxon>Haloarculaceae</taxon>
        <taxon>Haloarcula</taxon>
    </lineage>
</organism>
<dbReference type="InterPro" id="IPR036388">
    <property type="entry name" value="WH-like_DNA-bd_sf"/>
</dbReference>
<reference evidence="2 3" key="1">
    <citation type="journal article" date="2014" name="PLoS Genet.">
        <title>Phylogenetically driven sequencing of extremely halophilic archaea reveals strategies for static and dynamic osmo-response.</title>
        <authorList>
            <person name="Becker E.A."/>
            <person name="Seitzer P.M."/>
            <person name="Tritt A."/>
            <person name="Larsen D."/>
            <person name="Krusor M."/>
            <person name="Yao A.I."/>
            <person name="Wu D."/>
            <person name="Madern D."/>
            <person name="Eisen J.A."/>
            <person name="Darling A.E."/>
            <person name="Facciotti M.T."/>
        </authorList>
    </citation>
    <scope>NUCLEOTIDE SEQUENCE [LARGE SCALE GENOMIC DNA]</scope>
    <source>
        <strain evidence="2 3">ATCC 33799</strain>
    </source>
</reference>
<dbReference type="InterPro" id="IPR036390">
    <property type="entry name" value="WH_DNA-bd_sf"/>
</dbReference>
<dbReference type="PATRIC" id="fig|662475.6.peg.4157"/>
<sequence>MTDQTLKITFKQRDEHHTAAQERLQRAEAGETGETIEQDARFILNFEEFSDIDQLMRERNLKLIEAIVEHEPASMQAAAEAVDRDYREVHRNLKELESLGVIEFEDDGQRKRPQLRGGAQNIDFSIQFPLQPTADRDTSAYPRPSRE</sequence>
<feature type="region of interest" description="Disordered" evidence="1">
    <location>
        <begin position="108"/>
        <end position="147"/>
    </location>
</feature>
<feature type="region of interest" description="Disordered" evidence="1">
    <location>
        <begin position="1"/>
        <end position="21"/>
    </location>
</feature>
<feature type="compositionally biased region" description="Basic and acidic residues" evidence="1">
    <location>
        <begin position="134"/>
        <end position="147"/>
    </location>
</feature>
<proteinExistence type="predicted"/>
<dbReference type="Gene3D" id="1.10.10.10">
    <property type="entry name" value="Winged helix-like DNA-binding domain superfamily/Winged helix DNA-binding domain"/>
    <property type="match status" value="1"/>
</dbReference>
<evidence type="ECO:0000313" key="2">
    <source>
        <dbReference type="EMBL" id="EMA09623.1"/>
    </source>
</evidence>